<dbReference type="GO" id="GO:0008270">
    <property type="term" value="F:zinc ion binding"/>
    <property type="evidence" value="ECO:0007669"/>
    <property type="project" value="InterPro"/>
</dbReference>
<dbReference type="EMBL" id="MPGH01000060">
    <property type="protein sequence ID" value="OLN92250.1"/>
    <property type="molecule type" value="Genomic_DNA"/>
</dbReference>
<dbReference type="PROSITE" id="PS00463">
    <property type="entry name" value="ZN2_CY6_FUNGAL_1"/>
    <property type="match status" value="1"/>
</dbReference>
<feature type="region of interest" description="Disordered" evidence="3">
    <location>
        <begin position="127"/>
        <end position="167"/>
    </location>
</feature>
<sequence>MSSQPRRYMSKRQRPCDFCRSRKTACRMDQAPPCRLCVLHGRQCTFIEAAAPRKRQVPVDDGVMLDGTVAQGPLSSQTHRTMAASSPEPLQLSQISPEIPAEHPSEDSNMNFVENFNFDTTQSEFEAMFRSPRPPSTPSAKTSQAATPRPAGPLRETEYPAGANPQVLGLTSDMDPLLLRYYRFDDNGMFGFKELAIHSIQDSPIPCQFLVSQQSLFARRREETGLGNRHGAEIQPLEKVISVEIGTRLMRLFCQFIQPQWPILSEDQIQDSSTSPAHLLAAIYAISLPFAVHDDKLSVDVAYDKPPYPSLSQIIDRELAYEIHSPSLAVIQTLLLLVLRPSSDPLVADASYRWDLMGKLVSCATTLGLHLDPSSWSIASWQKSHRRRLSFFIFAVDKWLACSLGRPPLIHHDNWLVASLKQGGLDESGLQEQEEAQLINFSTITTVLDSSLSKLYSIRAINELSTYQSKTWMVTQSLLQHLNEEPGVSVSESTFARLGRLYGQLIVLRAEIRSWLTQKPALESHSNDVPNHAQTSRQSMRKCTHALSDIIRGLNPDIDSVFWPSWTQFVFSSVCFTLMTMVVSSPDFDEACSWIVDLQSTRKSLRLKVASFPFLRLGLLRIDALFWRGISNVFHLEPHVAEAFKAME</sequence>
<dbReference type="SMART" id="SM00066">
    <property type="entry name" value="GAL4"/>
    <property type="match status" value="1"/>
</dbReference>
<dbReference type="PANTHER" id="PTHR31668">
    <property type="entry name" value="GLUCOSE TRANSPORT TRANSCRIPTION REGULATOR RGT1-RELATED-RELATED"/>
    <property type="match status" value="1"/>
</dbReference>
<dbReference type="InterPro" id="IPR007219">
    <property type="entry name" value="XnlR_reg_dom"/>
</dbReference>
<accession>A0A1Q8RYS1</accession>
<dbReference type="CDD" id="cd12148">
    <property type="entry name" value="fungal_TF_MHR"/>
    <property type="match status" value="1"/>
</dbReference>
<evidence type="ECO:0000256" key="3">
    <source>
        <dbReference type="SAM" id="MobiDB-lite"/>
    </source>
</evidence>
<dbReference type="GO" id="GO:0001080">
    <property type="term" value="P:nitrogen catabolite activation of transcription from RNA polymerase II promoter"/>
    <property type="evidence" value="ECO:0007669"/>
    <property type="project" value="TreeGrafter"/>
</dbReference>
<dbReference type="OrthoDB" id="408631at2759"/>
<dbReference type="GO" id="GO:0006351">
    <property type="term" value="P:DNA-templated transcription"/>
    <property type="evidence" value="ECO:0007669"/>
    <property type="project" value="InterPro"/>
</dbReference>
<dbReference type="Pfam" id="PF00172">
    <property type="entry name" value="Zn_clus"/>
    <property type="match status" value="1"/>
</dbReference>
<dbReference type="GO" id="GO:0003677">
    <property type="term" value="F:DNA binding"/>
    <property type="evidence" value="ECO:0007669"/>
    <property type="project" value="InterPro"/>
</dbReference>
<protein>
    <submittedName>
        <fullName evidence="5">Putative transcriptional regulatory protein C25B8.11</fullName>
    </submittedName>
</protein>
<dbReference type="PANTHER" id="PTHR31668:SF4">
    <property type="entry name" value="TRANSCRIPTIONAL ACTIVATOR PROTEIN DAL81"/>
    <property type="match status" value="1"/>
</dbReference>
<evidence type="ECO:0000313" key="6">
    <source>
        <dbReference type="Proteomes" id="UP000186583"/>
    </source>
</evidence>
<keyword evidence="1" id="KW-0479">Metal-binding</keyword>
<dbReference type="SUPFAM" id="SSF57701">
    <property type="entry name" value="Zn2/Cys6 DNA-binding domain"/>
    <property type="match status" value="1"/>
</dbReference>
<dbReference type="InterPro" id="IPR050797">
    <property type="entry name" value="Carb_Metab_Trans_Reg"/>
</dbReference>
<evidence type="ECO:0000259" key="4">
    <source>
        <dbReference type="PROSITE" id="PS50048"/>
    </source>
</evidence>
<keyword evidence="6" id="KW-1185">Reference proteome</keyword>
<name>A0A1Q8RYS1_9PEZI</name>
<dbReference type="Gene3D" id="4.10.240.10">
    <property type="entry name" value="Zn(2)-C6 fungal-type DNA-binding domain"/>
    <property type="match status" value="1"/>
</dbReference>
<gene>
    <name evidence="5" type="ORF">CCHL11_01351</name>
</gene>
<dbReference type="InterPro" id="IPR036864">
    <property type="entry name" value="Zn2-C6_fun-type_DNA-bd_sf"/>
</dbReference>
<evidence type="ECO:0000256" key="2">
    <source>
        <dbReference type="ARBA" id="ARBA00023242"/>
    </source>
</evidence>
<dbReference type="Pfam" id="PF04082">
    <property type="entry name" value="Fungal_trans"/>
    <property type="match status" value="1"/>
</dbReference>
<comment type="caution">
    <text evidence="5">The sequence shown here is derived from an EMBL/GenBank/DDBJ whole genome shotgun (WGS) entry which is preliminary data.</text>
</comment>
<dbReference type="GO" id="GO:0000981">
    <property type="term" value="F:DNA-binding transcription factor activity, RNA polymerase II-specific"/>
    <property type="evidence" value="ECO:0007669"/>
    <property type="project" value="InterPro"/>
</dbReference>
<evidence type="ECO:0000256" key="1">
    <source>
        <dbReference type="ARBA" id="ARBA00022723"/>
    </source>
</evidence>
<dbReference type="PROSITE" id="PS50048">
    <property type="entry name" value="ZN2_CY6_FUNGAL_2"/>
    <property type="match status" value="1"/>
</dbReference>
<keyword evidence="2" id="KW-0539">Nucleus</keyword>
<dbReference type="STRING" id="708187.A0A1Q8RYS1"/>
<dbReference type="Proteomes" id="UP000186583">
    <property type="component" value="Unassembled WGS sequence"/>
</dbReference>
<evidence type="ECO:0000313" key="5">
    <source>
        <dbReference type="EMBL" id="OLN92250.1"/>
    </source>
</evidence>
<dbReference type="CDD" id="cd00067">
    <property type="entry name" value="GAL4"/>
    <property type="match status" value="1"/>
</dbReference>
<feature type="domain" description="Zn(2)-C6 fungal-type" evidence="4">
    <location>
        <begin position="15"/>
        <end position="46"/>
    </location>
</feature>
<organism evidence="5 6">
    <name type="scientific">Colletotrichum chlorophyti</name>
    <dbReference type="NCBI Taxonomy" id="708187"/>
    <lineage>
        <taxon>Eukaryota</taxon>
        <taxon>Fungi</taxon>
        <taxon>Dikarya</taxon>
        <taxon>Ascomycota</taxon>
        <taxon>Pezizomycotina</taxon>
        <taxon>Sordariomycetes</taxon>
        <taxon>Hypocreomycetidae</taxon>
        <taxon>Glomerellales</taxon>
        <taxon>Glomerellaceae</taxon>
        <taxon>Colletotrichum</taxon>
    </lineage>
</organism>
<dbReference type="InterPro" id="IPR001138">
    <property type="entry name" value="Zn2Cys6_DnaBD"/>
</dbReference>
<proteinExistence type="predicted"/>
<dbReference type="GO" id="GO:0005634">
    <property type="term" value="C:nucleus"/>
    <property type="evidence" value="ECO:0007669"/>
    <property type="project" value="TreeGrafter"/>
</dbReference>
<reference evidence="5 6" key="1">
    <citation type="submission" date="2016-11" db="EMBL/GenBank/DDBJ databases">
        <title>Draft Genome Assembly of Colletotrichum chlorophyti a pathogen of herbaceous plants.</title>
        <authorList>
            <person name="Gan P."/>
            <person name="Narusaka M."/>
            <person name="Tsushima A."/>
            <person name="Narusaka Y."/>
            <person name="Takano Y."/>
            <person name="Shirasu K."/>
        </authorList>
    </citation>
    <scope>NUCLEOTIDE SEQUENCE [LARGE SCALE GENOMIC DNA]</scope>
    <source>
        <strain evidence="5 6">NTL11</strain>
    </source>
</reference>
<dbReference type="AlphaFoldDB" id="A0A1Q8RYS1"/>